<dbReference type="KEGG" id="tper:IWA51_00530"/>
<protein>
    <recommendedName>
        <fullName evidence="4">Outer membrane protein beta-barrel domain-containing protein</fullName>
    </recommendedName>
</protein>
<dbReference type="Proteomes" id="UP000595224">
    <property type="component" value="Chromosome"/>
</dbReference>
<evidence type="ECO:0000313" key="2">
    <source>
        <dbReference type="EMBL" id="QQA01153.1"/>
    </source>
</evidence>
<keyword evidence="3" id="KW-1185">Reference proteome</keyword>
<evidence type="ECO:0008006" key="4">
    <source>
        <dbReference type="Google" id="ProtNLM"/>
    </source>
</evidence>
<reference evidence="2 3" key="1">
    <citation type="submission" date="2020-11" db="EMBL/GenBank/DDBJ databases">
        <title>Treponema Peruensis nv. sp., first commensal Treponema isolated from human feces.</title>
        <authorList>
            <person name="Belkhou C."/>
            <person name="Raes J."/>
        </authorList>
    </citation>
    <scope>NUCLEOTIDE SEQUENCE [LARGE SCALE GENOMIC DNA]</scope>
    <source>
        <strain evidence="2 3">RCC2812</strain>
    </source>
</reference>
<organism evidence="2 3">
    <name type="scientific">Treponema peruense</name>
    <dbReference type="NCBI Taxonomy" id="2787628"/>
    <lineage>
        <taxon>Bacteria</taxon>
        <taxon>Pseudomonadati</taxon>
        <taxon>Spirochaetota</taxon>
        <taxon>Spirochaetia</taxon>
        <taxon>Spirochaetales</taxon>
        <taxon>Treponemataceae</taxon>
        <taxon>Treponema</taxon>
    </lineage>
</organism>
<evidence type="ECO:0000313" key="3">
    <source>
        <dbReference type="Proteomes" id="UP000595224"/>
    </source>
</evidence>
<proteinExistence type="predicted"/>
<feature type="signal peptide" evidence="1">
    <location>
        <begin position="1"/>
        <end position="22"/>
    </location>
</feature>
<gene>
    <name evidence="2" type="ORF">IWA51_00530</name>
</gene>
<name>A0A7T3V557_9SPIR</name>
<dbReference type="EMBL" id="CP064936">
    <property type="protein sequence ID" value="QQA01153.1"/>
    <property type="molecule type" value="Genomic_DNA"/>
</dbReference>
<accession>A0A7T3V557</accession>
<feature type="chain" id="PRO_5032645340" description="Outer membrane protein beta-barrel domain-containing protein" evidence="1">
    <location>
        <begin position="23"/>
        <end position="178"/>
    </location>
</feature>
<evidence type="ECO:0000256" key="1">
    <source>
        <dbReference type="SAM" id="SignalP"/>
    </source>
</evidence>
<dbReference type="RefSeq" id="WP_198442744.1">
    <property type="nucleotide sequence ID" value="NZ_CBCSHE010000017.1"/>
</dbReference>
<sequence>MKKKFFILFTAVFIFSAQILFAQENDLKRFSFGGIWRADSLRSSGGTEFGVTISPGNFVVRNYILVEGLGLHKTELYGGGFSVADKIQLGAKIDLGNTSAISYGFAQVGGMLFSTSQNGIFENPVFIEFSLGGGFEFLIKNNFSFLVEYGGGGYIPSTKNKFSGQGFQVLVLGCRNYF</sequence>
<keyword evidence="1" id="KW-0732">Signal</keyword>
<dbReference type="AlphaFoldDB" id="A0A7T3V557"/>